<keyword evidence="3 4" id="KW-0012">Acyltransferase</keyword>
<feature type="active site" description="Acyl-thioester intermediate" evidence="4 5">
    <location>
        <position position="143"/>
    </location>
</feature>
<evidence type="ECO:0000256" key="5">
    <source>
        <dbReference type="PIRSR" id="PIRSR000450-1"/>
    </source>
</evidence>
<dbReference type="Pfam" id="PF04204">
    <property type="entry name" value="HTS"/>
    <property type="match status" value="1"/>
</dbReference>
<keyword evidence="1 4" id="KW-0028">Amino-acid biosynthesis</keyword>
<organism evidence="6 7">
    <name type="scientific">Prochlorococcus marinus XMU1408</name>
    <dbReference type="NCBI Taxonomy" id="2213228"/>
    <lineage>
        <taxon>Bacteria</taxon>
        <taxon>Bacillati</taxon>
        <taxon>Cyanobacteriota</taxon>
        <taxon>Cyanophyceae</taxon>
        <taxon>Synechococcales</taxon>
        <taxon>Prochlorococcaceae</taxon>
        <taxon>Prochlorococcus</taxon>
    </lineage>
</organism>
<gene>
    <name evidence="4" type="primary">metAA</name>
    <name evidence="6" type="ORF">DNJ73_03480</name>
</gene>
<keyword evidence="4" id="KW-0486">Methionine biosynthesis</keyword>
<evidence type="ECO:0000256" key="3">
    <source>
        <dbReference type="ARBA" id="ARBA00023315"/>
    </source>
</evidence>
<evidence type="ECO:0000256" key="1">
    <source>
        <dbReference type="ARBA" id="ARBA00022605"/>
    </source>
</evidence>
<comment type="catalytic activity">
    <reaction evidence="4">
        <text>L-homoserine + acetyl-CoA = O-acetyl-L-homoserine + CoA</text>
        <dbReference type="Rhea" id="RHEA:13701"/>
        <dbReference type="ChEBI" id="CHEBI:57287"/>
        <dbReference type="ChEBI" id="CHEBI:57288"/>
        <dbReference type="ChEBI" id="CHEBI:57476"/>
        <dbReference type="ChEBI" id="CHEBI:57716"/>
        <dbReference type="EC" id="2.3.1.31"/>
    </reaction>
</comment>
<dbReference type="GO" id="GO:0005737">
    <property type="term" value="C:cytoplasm"/>
    <property type="evidence" value="ECO:0007669"/>
    <property type="project" value="UniProtKB-SubCell"/>
</dbReference>
<dbReference type="GO" id="GO:0009086">
    <property type="term" value="P:methionine biosynthetic process"/>
    <property type="evidence" value="ECO:0007669"/>
    <property type="project" value="UniProtKB-UniRule"/>
</dbReference>
<evidence type="ECO:0000256" key="2">
    <source>
        <dbReference type="ARBA" id="ARBA00022679"/>
    </source>
</evidence>
<dbReference type="PIRSF" id="PIRSF000450">
    <property type="entry name" value="H_ser_succinyltr"/>
    <property type="match status" value="1"/>
</dbReference>
<dbReference type="InterPro" id="IPR033752">
    <property type="entry name" value="MetA_family"/>
</dbReference>
<comment type="similarity">
    <text evidence="4">Belongs to the MetA family.</text>
</comment>
<keyword evidence="2 4" id="KW-0808">Transferase</keyword>
<evidence type="ECO:0000256" key="4">
    <source>
        <dbReference type="HAMAP-Rule" id="MF_00295"/>
    </source>
</evidence>
<protein>
    <recommendedName>
        <fullName evidence="4">Homoserine O-acetyltransferase</fullName>
        <shortName evidence="4">HAT</shortName>
        <ecNumber evidence="4">2.3.1.31</ecNumber>
    </recommendedName>
    <alternativeName>
        <fullName evidence="4">Homoserine transacetylase</fullName>
        <shortName evidence="4">HTA</shortName>
    </alternativeName>
</protein>
<name>A0A318R1N8_PROMR</name>
<comment type="subcellular location">
    <subcellularLocation>
        <location evidence="4">Cytoplasm</location>
    </subcellularLocation>
</comment>
<feature type="binding site" evidence="4">
    <location>
        <position position="192"/>
    </location>
    <ligand>
        <name>substrate</name>
    </ligand>
</feature>
<feature type="site" description="Important for acyl-CoA specificity" evidence="4">
    <location>
        <position position="112"/>
    </location>
</feature>
<dbReference type="OrthoDB" id="9772423at2"/>
<dbReference type="InterPro" id="IPR029062">
    <property type="entry name" value="Class_I_gatase-like"/>
</dbReference>
<dbReference type="SUPFAM" id="SSF52317">
    <property type="entry name" value="Class I glutamine amidotransferase-like"/>
    <property type="match status" value="1"/>
</dbReference>
<dbReference type="GO" id="GO:0008899">
    <property type="term" value="F:homoserine O-succinyltransferase activity"/>
    <property type="evidence" value="ECO:0007669"/>
    <property type="project" value="UniProtKB-UniRule"/>
</dbReference>
<dbReference type="UniPathway" id="UPA00051">
    <property type="reaction ID" value="UER00074"/>
</dbReference>
<accession>A0A318R1N8</accession>
<dbReference type="CDD" id="cd03131">
    <property type="entry name" value="GATase1_HTS"/>
    <property type="match status" value="1"/>
</dbReference>
<feature type="binding site" evidence="4">
    <location>
        <position position="252"/>
    </location>
    <ligand>
        <name>substrate</name>
    </ligand>
</feature>
<feature type="site" description="Important for substrate specificity" evidence="4">
    <location>
        <position position="192"/>
    </location>
</feature>
<dbReference type="AlphaFoldDB" id="A0A318R1N8"/>
<sequence>MALILPRSYHKISSIEKNHISWIEPELAERQDIRPLRIGILNIMPLGKQYEFNLLHPLGLSPLQIEPIWIRLKSHSYRTWDLEHLKNLYVYWEEAMSPTPLDGLIITGAPVEHLPFEEVNYWKELVSLIEESTIKCASTLGLCWAGFAMAYIAGVEKKNFNKKLFGVYPMRSLVPGHSLMGTQDDEFLCPQSRHAGLPDFEMEQAEKKGKLRLLAHGEKVGYTIFETPDQRQLMHLGHPEYNVDRLRSEMERDKKRGDVPPPENFDLAKSKTSWRSHRNLLFQQWLWFCYQHVSLSV</sequence>
<comment type="caution">
    <text evidence="4">Lacks conserved residue(s) required for the propagation of feature annotation.</text>
</comment>
<dbReference type="Proteomes" id="UP000247807">
    <property type="component" value="Unassembled WGS sequence"/>
</dbReference>
<dbReference type="HAMAP" id="MF_00295">
    <property type="entry name" value="MetA_acyltransf"/>
    <property type="match status" value="1"/>
</dbReference>
<dbReference type="EMBL" id="QJUE01000002">
    <property type="protein sequence ID" value="PYE02825.1"/>
    <property type="molecule type" value="Genomic_DNA"/>
</dbReference>
<dbReference type="RefSeq" id="WP_158466322.1">
    <property type="nucleotide sequence ID" value="NZ_QJUE01000002.1"/>
</dbReference>
<dbReference type="PANTHER" id="PTHR20919:SF0">
    <property type="entry name" value="HOMOSERINE O-SUCCINYLTRANSFERASE"/>
    <property type="match status" value="1"/>
</dbReference>
<dbReference type="GO" id="GO:0004414">
    <property type="term" value="F:homoserine O-acetyltransferase activity"/>
    <property type="evidence" value="ECO:0007669"/>
    <property type="project" value="UniProtKB-EC"/>
</dbReference>
<feature type="active site" evidence="4">
    <location>
        <position position="240"/>
    </location>
</feature>
<comment type="caution">
    <text evidence="6">The sequence shown here is derived from an EMBL/GenBank/DDBJ whole genome shotgun (WGS) entry which is preliminary data.</text>
</comment>
<keyword evidence="4" id="KW-0963">Cytoplasm</keyword>
<feature type="binding site" evidence="4">
    <location>
        <position position="163"/>
    </location>
    <ligand>
        <name>substrate</name>
    </ligand>
</feature>
<feature type="active site" description="Proton acceptor" evidence="4">
    <location>
        <position position="238"/>
    </location>
</feature>
<dbReference type="Gene3D" id="3.40.50.880">
    <property type="match status" value="1"/>
</dbReference>
<comment type="pathway">
    <text evidence="4">Amino-acid biosynthesis; L-methionine biosynthesis via de novo pathway; O-acetyl-L-homoserine from L-homoserine: step 1/1.</text>
</comment>
<reference evidence="6 7" key="1">
    <citation type="journal article" date="2018" name="Appl. Environ. Microbiol.">
        <title>Genome rearrangement shapes Prochlorococcus ecological adaptation.</title>
        <authorList>
            <person name="Yan W."/>
            <person name="Wei S."/>
            <person name="Wang Q."/>
            <person name="Xiao X."/>
            <person name="Zeng Q."/>
            <person name="Jiao N."/>
            <person name="Zhang R."/>
        </authorList>
    </citation>
    <scope>NUCLEOTIDE SEQUENCE [LARGE SCALE GENOMIC DNA]</scope>
    <source>
        <strain evidence="6 7">XMU1408</strain>
    </source>
</reference>
<evidence type="ECO:0000313" key="7">
    <source>
        <dbReference type="Proteomes" id="UP000247807"/>
    </source>
</evidence>
<evidence type="ECO:0000313" key="6">
    <source>
        <dbReference type="EMBL" id="PYE02825.1"/>
    </source>
</evidence>
<dbReference type="EC" id="2.3.1.31" evidence="4"/>
<dbReference type="PANTHER" id="PTHR20919">
    <property type="entry name" value="HOMOSERINE O-SUCCINYLTRANSFERASE"/>
    <property type="match status" value="1"/>
</dbReference>
<proteinExistence type="inferred from homology"/>
<comment type="function">
    <text evidence="4">Transfers an acetyl group from acetyl-CoA to L-homoserine, forming acetyl-L-homoserine.</text>
</comment>